<sequence>YSEKALSELTSKPKLSDLHDCENVVPDCWTSEQTQYLLRKYNGLIIEGKKLGCSHCAKMSHLGVLGGKSLHISSKWQKCTIKEHFESSSHLRVINILNESKKDPLTTVIDKLTEKNIAITSKIFNIVYSLVKRNRPMSDMEDEVEIVEHIAKLMRKQFFSKIIENDSKICIIIDEASTISSKTVLVILLKCELQDSSPTIFLNLVELESTKAENIYNALRHMLTDTGFDTAYLKKNVIGFCSDGASTMLGHKSGVATRLIQDFPNIIIWHCLNHQLQLALDDAINDINEINHFKIFLDKIYAIFHQSNKSQFELKQDSEELYIEIIKIGRVFGPRWASCSLRAVKAVWRAYPALYIYFSKNQKFSGMAKRLKNKEFLKDLALMIDILDELALLSNALQARQLSLTKADKLIKRTIVFFIQLKDSFGIHENKINEMIASNAFKCIEFEDNVRFKSLPRDKVIECIIEKMKARSLNKNHIKYKEDNLENNIQSKNLPDPETIRKAKQIINTIAISSAEAERAFLLMNIIYSDKRVNLTIKHISSFMTINSLGKPLSSWNPIPYVKSWMRSHRSTLDTRVHVSNTKDYGEDQEAIWKLLPN</sequence>
<name>A0A8C3F675_CHRPI</name>
<dbReference type="Ensembl" id="ENSCPBT00000004484.1">
    <property type="protein sequence ID" value="ENSCPBP00000003668.1"/>
    <property type="gene ID" value="ENSCPBG00000002998.1"/>
</dbReference>
<dbReference type="SUPFAM" id="SSF53098">
    <property type="entry name" value="Ribonuclease H-like"/>
    <property type="match status" value="1"/>
</dbReference>
<gene>
    <name evidence="1" type="primary">KIAA1586</name>
</gene>
<dbReference type="AlphaFoldDB" id="A0A8C3F675"/>
<accession>A0A8C3F675</accession>
<dbReference type="GO" id="GO:0061665">
    <property type="term" value="F:SUMO ligase activity"/>
    <property type="evidence" value="ECO:0007669"/>
    <property type="project" value="Ensembl"/>
</dbReference>
<reference evidence="1" key="2">
    <citation type="submission" date="2025-09" db="UniProtKB">
        <authorList>
            <consortium name="Ensembl"/>
        </authorList>
    </citation>
    <scope>IDENTIFICATION</scope>
</reference>
<keyword evidence="2" id="KW-1185">Reference proteome</keyword>
<protein>
    <submittedName>
        <fullName evidence="1">KIAA1586</fullName>
    </submittedName>
</protein>
<reference evidence="1" key="1">
    <citation type="submission" date="2025-08" db="UniProtKB">
        <authorList>
            <consortium name="Ensembl"/>
        </authorList>
    </citation>
    <scope>IDENTIFICATION</scope>
</reference>
<evidence type="ECO:0000313" key="1">
    <source>
        <dbReference type="Ensembl" id="ENSCPBP00000003668.1"/>
    </source>
</evidence>
<dbReference type="InterPro" id="IPR012337">
    <property type="entry name" value="RNaseH-like_sf"/>
</dbReference>
<dbReference type="OMA" id="NKNHCGL"/>
<dbReference type="Proteomes" id="UP000694380">
    <property type="component" value="Unplaced"/>
</dbReference>
<dbReference type="PANTHER" id="PTHR46880:SF8">
    <property type="entry name" value="E3 SUMO-PROTEIN LIGASE KIAA1586"/>
    <property type="match status" value="1"/>
</dbReference>
<dbReference type="GO" id="GO:0016925">
    <property type="term" value="P:protein sumoylation"/>
    <property type="evidence" value="ECO:0007669"/>
    <property type="project" value="Ensembl"/>
</dbReference>
<proteinExistence type="predicted"/>
<organism evidence="1 2">
    <name type="scientific">Chrysemys picta bellii</name>
    <name type="common">Western painted turtle</name>
    <name type="synonym">Emys bellii</name>
    <dbReference type="NCBI Taxonomy" id="8478"/>
    <lineage>
        <taxon>Eukaryota</taxon>
        <taxon>Metazoa</taxon>
        <taxon>Chordata</taxon>
        <taxon>Craniata</taxon>
        <taxon>Vertebrata</taxon>
        <taxon>Euteleostomi</taxon>
        <taxon>Archelosauria</taxon>
        <taxon>Testudinata</taxon>
        <taxon>Testudines</taxon>
        <taxon>Cryptodira</taxon>
        <taxon>Durocryptodira</taxon>
        <taxon>Testudinoidea</taxon>
        <taxon>Emydidae</taxon>
        <taxon>Chrysemys</taxon>
    </lineage>
</organism>
<dbReference type="GeneTree" id="ENSGT00940000162903"/>
<dbReference type="PANTHER" id="PTHR46880">
    <property type="entry name" value="RAS-ASSOCIATING DOMAIN-CONTAINING PROTEIN"/>
    <property type="match status" value="1"/>
</dbReference>
<evidence type="ECO:0000313" key="2">
    <source>
        <dbReference type="Proteomes" id="UP000694380"/>
    </source>
</evidence>